<protein>
    <recommendedName>
        <fullName evidence="3">DNA-binding protein</fullName>
    </recommendedName>
</protein>
<gene>
    <name evidence="1" type="ORF">CAK95_11655</name>
</gene>
<accession>A0A1W6ZQY0</accession>
<organism evidence="1 2">
    <name type="scientific">Pseudorhodoplanes sinuspersici</name>
    <dbReference type="NCBI Taxonomy" id="1235591"/>
    <lineage>
        <taxon>Bacteria</taxon>
        <taxon>Pseudomonadati</taxon>
        <taxon>Pseudomonadota</taxon>
        <taxon>Alphaproteobacteria</taxon>
        <taxon>Hyphomicrobiales</taxon>
        <taxon>Pseudorhodoplanes</taxon>
    </lineage>
</organism>
<dbReference type="EMBL" id="CP021112">
    <property type="protein sequence ID" value="ARP99667.1"/>
    <property type="molecule type" value="Genomic_DNA"/>
</dbReference>
<keyword evidence="2" id="KW-1185">Reference proteome</keyword>
<dbReference type="Proteomes" id="UP000194137">
    <property type="component" value="Chromosome"/>
</dbReference>
<name>A0A1W6ZQY0_9HYPH</name>
<dbReference type="KEGG" id="psin:CAK95_11655"/>
<evidence type="ECO:0000313" key="1">
    <source>
        <dbReference type="EMBL" id="ARP99667.1"/>
    </source>
</evidence>
<evidence type="ECO:0008006" key="3">
    <source>
        <dbReference type="Google" id="ProtNLM"/>
    </source>
</evidence>
<evidence type="ECO:0000313" key="2">
    <source>
        <dbReference type="Proteomes" id="UP000194137"/>
    </source>
</evidence>
<proteinExistence type="predicted"/>
<dbReference type="STRING" id="1235591.CAK95_11655"/>
<sequence>MELNGKTYVDQKSCAGIVCRTEKCLAAWRTRGYGPSYYRVGGRVMYCLDDIVSFINGTKVEAA</sequence>
<dbReference type="AlphaFoldDB" id="A0A1W6ZQY0"/>
<reference evidence="1 2" key="1">
    <citation type="submission" date="2017-05" db="EMBL/GenBank/DDBJ databases">
        <title>Full genome sequence of Pseudorhodoplanes sinuspersici.</title>
        <authorList>
            <person name="Dastgheib S.M.M."/>
            <person name="Shavandi M."/>
            <person name="Tirandaz H."/>
        </authorList>
    </citation>
    <scope>NUCLEOTIDE SEQUENCE [LARGE SCALE GENOMIC DNA]</scope>
    <source>
        <strain evidence="1 2">RIPI110</strain>
    </source>
</reference>